<evidence type="ECO:0000256" key="1">
    <source>
        <dbReference type="ARBA" id="ARBA00004123"/>
    </source>
</evidence>
<evidence type="ECO:0000313" key="8">
    <source>
        <dbReference type="EnsemblPlants" id="HORVU.MOREX.r3.2HG0185830.1.CDS1"/>
    </source>
</evidence>
<dbReference type="InterPro" id="IPR016177">
    <property type="entry name" value="DNA-bd_dom_sf"/>
</dbReference>
<feature type="compositionally biased region" description="Polar residues" evidence="6">
    <location>
        <begin position="1"/>
        <end position="12"/>
    </location>
</feature>
<keyword evidence="4" id="KW-0804">Transcription</keyword>
<evidence type="ECO:0000256" key="3">
    <source>
        <dbReference type="ARBA" id="ARBA00023125"/>
    </source>
</evidence>
<dbReference type="InterPro" id="IPR001471">
    <property type="entry name" value="AP2/ERF_dom"/>
</dbReference>
<dbReference type="SMART" id="SM00380">
    <property type="entry name" value="AP2"/>
    <property type="match status" value="1"/>
</dbReference>
<evidence type="ECO:0000259" key="7">
    <source>
        <dbReference type="PROSITE" id="PS51032"/>
    </source>
</evidence>
<proteinExistence type="predicted"/>
<dbReference type="GO" id="GO:0003677">
    <property type="term" value="F:DNA binding"/>
    <property type="evidence" value="ECO:0007669"/>
    <property type="project" value="UniProtKB-KW"/>
</dbReference>
<keyword evidence="9" id="KW-1185">Reference proteome</keyword>
<comment type="subcellular location">
    <subcellularLocation>
        <location evidence="1">Nucleus</location>
    </subcellularLocation>
</comment>
<feature type="domain" description="AP2/ERF" evidence="7">
    <location>
        <begin position="142"/>
        <end position="200"/>
    </location>
</feature>
<feature type="region of interest" description="Disordered" evidence="6">
    <location>
        <begin position="54"/>
        <end position="73"/>
    </location>
</feature>
<evidence type="ECO:0000256" key="5">
    <source>
        <dbReference type="ARBA" id="ARBA00023242"/>
    </source>
</evidence>
<dbReference type="GO" id="GO:0009873">
    <property type="term" value="P:ethylene-activated signaling pathway"/>
    <property type="evidence" value="ECO:0007669"/>
    <property type="project" value="InterPro"/>
</dbReference>
<reference evidence="8" key="2">
    <citation type="submission" date="2020-10" db="EMBL/GenBank/DDBJ databases">
        <authorList>
            <person name="Scholz U."/>
            <person name="Mascher M."/>
            <person name="Fiebig A."/>
        </authorList>
    </citation>
    <scope>NUCLEOTIDE SEQUENCE [LARGE SCALE GENOMIC DNA]</scope>
    <source>
        <strain evidence="8">cv. Morex</strain>
    </source>
</reference>
<dbReference type="PANTHER" id="PTHR31190">
    <property type="entry name" value="DNA-BINDING DOMAIN"/>
    <property type="match status" value="1"/>
</dbReference>
<dbReference type="EnsemblPlants" id="HORVU.MOREX.r3.2HG0185830.1">
    <property type="protein sequence ID" value="HORVU.MOREX.r3.2HG0185830.1.CDS1"/>
    <property type="gene ID" value="HORVU.MOREX.r3.2HG0185830"/>
</dbReference>
<feature type="compositionally biased region" description="Low complexity" evidence="6">
    <location>
        <begin position="14"/>
        <end position="27"/>
    </location>
</feature>
<evidence type="ECO:0000313" key="9">
    <source>
        <dbReference type="Proteomes" id="UP000011116"/>
    </source>
</evidence>
<dbReference type="GO" id="GO:0003700">
    <property type="term" value="F:DNA-binding transcription factor activity"/>
    <property type="evidence" value="ECO:0007669"/>
    <property type="project" value="InterPro"/>
</dbReference>
<dbReference type="SMR" id="A0A8I6WRA1"/>
<dbReference type="PRINTS" id="PR00367">
    <property type="entry name" value="ETHRSPELEMNT"/>
</dbReference>
<feature type="region of interest" description="Disordered" evidence="6">
    <location>
        <begin position="1"/>
        <end position="28"/>
    </location>
</feature>
<reference evidence="8" key="3">
    <citation type="submission" date="2022-01" db="UniProtKB">
        <authorList>
            <consortium name="EnsemblPlants"/>
        </authorList>
    </citation>
    <scope>IDENTIFICATION</scope>
    <source>
        <strain evidence="8">subsp. vulgare</strain>
    </source>
</reference>
<dbReference type="FunFam" id="3.30.730.10:FF:000001">
    <property type="entry name" value="Ethylene-responsive transcription factor 2"/>
    <property type="match status" value="1"/>
</dbReference>
<keyword evidence="2" id="KW-0805">Transcription regulation</keyword>
<dbReference type="InterPro" id="IPR036955">
    <property type="entry name" value="AP2/ERF_dom_sf"/>
</dbReference>
<dbReference type="InterPro" id="IPR044808">
    <property type="entry name" value="ERF_plant"/>
</dbReference>
<keyword evidence="5" id="KW-0539">Nucleus</keyword>
<dbReference type="CDD" id="cd00018">
    <property type="entry name" value="AP2"/>
    <property type="match status" value="1"/>
</dbReference>
<evidence type="ECO:0000256" key="4">
    <source>
        <dbReference type="ARBA" id="ARBA00023163"/>
    </source>
</evidence>
<protein>
    <recommendedName>
        <fullName evidence="7">AP2/ERF domain-containing protein</fullName>
    </recommendedName>
</protein>
<dbReference type="AlphaFoldDB" id="A0A8I6WRA1"/>
<organism evidence="8 9">
    <name type="scientific">Hordeum vulgare subsp. vulgare</name>
    <name type="common">Domesticated barley</name>
    <dbReference type="NCBI Taxonomy" id="112509"/>
    <lineage>
        <taxon>Eukaryota</taxon>
        <taxon>Viridiplantae</taxon>
        <taxon>Streptophyta</taxon>
        <taxon>Embryophyta</taxon>
        <taxon>Tracheophyta</taxon>
        <taxon>Spermatophyta</taxon>
        <taxon>Magnoliopsida</taxon>
        <taxon>Liliopsida</taxon>
        <taxon>Poales</taxon>
        <taxon>Poaceae</taxon>
        <taxon>BOP clade</taxon>
        <taxon>Pooideae</taxon>
        <taxon>Triticodae</taxon>
        <taxon>Triticeae</taxon>
        <taxon>Hordeinae</taxon>
        <taxon>Hordeum</taxon>
    </lineage>
</organism>
<dbReference type="GO" id="GO:0005634">
    <property type="term" value="C:nucleus"/>
    <property type="evidence" value="ECO:0007669"/>
    <property type="project" value="UniProtKB-SubCell"/>
</dbReference>
<dbReference type="PROSITE" id="PS51032">
    <property type="entry name" value="AP2_ERF"/>
    <property type="match status" value="1"/>
</dbReference>
<sequence>MESHFQNFQLDNMSGPSSTASSSSTSPRLTAGVVSFLARRAMTTQNHQRAAAFLHSPGSSTGSADTAPWHHRAPATPPPLLPFDANDADEMLLLDMLSQHQQEDMHTATAPVPATTAATAVKREAREEEEEAKVAVGGSGRAFRGVRKRPWGKFAAEIRDSTRNGVRVWLGTFDSPEAAALAYDQAAFAMRGGAAVLNFPADQVRRSLEGAEDDVCGRADGLSPVLALKRRHSMHRRAATKRKAMPARPGRPEGVMELEDLGAEYLEELLGASDDMTTSASNSWCSSYHSI</sequence>
<dbReference type="Gene3D" id="3.30.730.10">
    <property type="entry name" value="AP2/ERF domain"/>
    <property type="match status" value="1"/>
</dbReference>
<evidence type="ECO:0000256" key="6">
    <source>
        <dbReference type="SAM" id="MobiDB-lite"/>
    </source>
</evidence>
<dbReference type="SUPFAM" id="SSF54171">
    <property type="entry name" value="DNA-binding domain"/>
    <property type="match status" value="1"/>
</dbReference>
<name>A0A8I6WRA1_HORVV</name>
<evidence type="ECO:0000256" key="2">
    <source>
        <dbReference type="ARBA" id="ARBA00023015"/>
    </source>
</evidence>
<dbReference type="Gramene" id="HORVU.MOREX.r2.2HG0153890.1">
    <property type="protein sequence ID" value="HORVU.MOREX.r2.2HG0153890.1.CDS.1"/>
    <property type="gene ID" value="HORVU.MOREX.r2.2HG0153890"/>
</dbReference>
<reference evidence="9" key="1">
    <citation type="journal article" date="2012" name="Nature">
        <title>A physical, genetic and functional sequence assembly of the barley genome.</title>
        <authorList>
            <consortium name="The International Barley Genome Sequencing Consortium"/>
            <person name="Mayer K.F."/>
            <person name="Waugh R."/>
            <person name="Brown J.W."/>
            <person name="Schulman A."/>
            <person name="Langridge P."/>
            <person name="Platzer M."/>
            <person name="Fincher G.B."/>
            <person name="Muehlbauer G.J."/>
            <person name="Sato K."/>
            <person name="Close T.J."/>
            <person name="Wise R.P."/>
            <person name="Stein N."/>
        </authorList>
    </citation>
    <scope>NUCLEOTIDE SEQUENCE [LARGE SCALE GENOMIC DNA]</scope>
    <source>
        <strain evidence="9">cv. Morex</strain>
    </source>
</reference>
<dbReference type="Proteomes" id="UP000011116">
    <property type="component" value="Chromosome 2H"/>
</dbReference>
<dbReference type="Pfam" id="PF00847">
    <property type="entry name" value="AP2"/>
    <property type="match status" value="1"/>
</dbReference>
<dbReference type="PANTHER" id="PTHR31190:SF72">
    <property type="entry name" value="AP2 DOMAIN CONTAINING PROTEIN, EXPRESSED"/>
    <property type="match status" value="1"/>
</dbReference>
<accession>A0A8I6WRA1</accession>
<keyword evidence="3" id="KW-0238">DNA-binding</keyword>
<dbReference type="Gramene" id="HORVU.MOREX.r3.2HG0185830.1">
    <property type="protein sequence ID" value="HORVU.MOREX.r3.2HG0185830.1.CDS1"/>
    <property type="gene ID" value="HORVU.MOREX.r3.2HG0185830"/>
</dbReference>